<evidence type="ECO:0000256" key="1">
    <source>
        <dbReference type="ARBA" id="ARBA00004123"/>
    </source>
</evidence>
<evidence type="ECO:0000313" key="3">
    <source>
        <dbReference type="EMBL" id="KAJ6994793.1"/>
    </source>
</evidence>
<gene>
    <name evidence="3" type="ORF">NC653_017557</name>
</gene>
<dbReference type="PANTHER" id="PTHR15502:SF7">
    <property type="entry name" value="CALCINEURIN-BINDING PROTEIN CABIN-1"/>
    <property type="match status" value="1"/>
</dbReference>
<dbReference type="EMBL" id="JAQIZT010000006">
    <property type="protein sequence ID" value="KAJ6994793.1"/>
    <property type="molecule type" value="Genomic_DNA"/>
</dbReference>
<protein>
    <submittedName>
        <fullName evidence="3">Uncharacterized protein</fullName>
    </submittedName>
</protein>
<dbReference type="Proteomes" id="UP001164929">
    <property type="component" value="Chromosome 6"/>
</dbReference>
<organism evidence="3 4">
    <name type="scientific">Populus alba x Populus x berolinensis</name>
    <dbReference type="NCBI Taxonomy" id="444605"/>
    <lineage>
        <taxon>Eukaryota</taxon>
        <taxon>Viridiplantae</taxon>
        <taxon>Streptophyta</taxon>
        <taxon>Embryophyta</taxon>
        <taxon>Tracheophyta</taxon>
        <taxon>Spermatophyta</taxon>
        <taxon>Magnoliopsida</taxon>
        <taxon>eudicotyledons</taxon>
        <taxon>Gunneridae</taxon>
        <taxon>Pentapetalae</taxon>
        <taxon>rosids</taxon>
        <taxon>fabids</taxon>
        <taxon>Malpighiales</taxon>
        <taxon>Salicaceae</taxon>
        <taxon>Saliceae</taxon>
        <taxon>Populus</taxon>
    </lineage>
</organism>
<accession>A0AAD6QQK4</accession>
<dbReference type="GO" id="GO:0031491">
    <property type="term" value="F:nucleosome binding"/>
    <property type="evidence" value="ECO:0007669"/>
    <property type="project" value="TreeGrafter"/>
</dbReference>
<sequence>MLQITSLRNLPSQLIADEMEEKQSCSFVYAGIAFCKLQHLVLTIPVKNQAVELIVAIHDLLAEHGLCRAGEGGEGEEGTFLKFAIKHLLPLDMKLKSNLKSSNIEAIQHDEELYCPNKTSKVEPISNTLGMKMGAAEMDEISAPANDGLENDSASVECRSGDEGKNKGDKPIQCIDELNEDEREELELLIDNALDQCFFCLYGLNIRFDSSNDDGDLATHKNTSRGDYQIKEQYCADVFQYILPSAKASSLSILSVNFICICICASLSDFNYFQGVCT</sequence>
<comment type="caution">
    <text evidence="3">The sequence shown here is derived from an EMBL/GenBank/DDBJ whole genome shotgun (WGS) entry which is preliminary data.</text>
</comment>
<dbReference type="InterPro" id="IPR033053">
    <property type="entry name" value="Hir3/CABIN1"/>
</dbReference>
<dbReference type="PANTHER" id="PTHR15502">
    <property type="entry name" value="CALCINEURIN-BINDING PROTEIN CABIN 1-RELATED"/>
    <property type="match status" value="1"/>
</dbReference>
<evidence type="ECO:0000256" key="2">
    <source>
        <dbReference type="ARBA" id="ARBA00023242"/>
    </source>
</evidence>
<proteinExistence type="predicted"/>
<comment type="subcellular location">
    <subcellularLocation>
        <location evidence="1">Nucleus</location>
    </subcellularLocation>
</comment>
<reference evidence="3" key="1">
    <citation type="journal article" date="2023" name="Mol. Ecol. Resour.">
        <title>Chromosome-level genome assembly of a triploid poplar Populus alba 'Berolinensis'.</title>
        <authorList>
            <person name="Chen S."/>
            <person name="Yu Y."/>
            <person name="Wang X."/>
            <person name="Wang S."/>
            <person name="Zhang T."/>
            <person name="Zhou Y."/>
            <person name="He R."/>
            <person name="Meng N."/>
            <person name="Wang Y."/>
            <person name="Liu W."/>
            <person name="Liu Z."/>
            <person name="Liu J."/>
            <person name="Guo Q."/>
            <person name="Huang H."/>
            <person name="Sederoff R.R."/>
            <person name="Wang G."/>
            <person name="Qu G."/>
            <person name="Chen S."/>
        </authorList>
    </citation>
    <scope>NUCLEOTIDE SEQUENCE</scope>
    <source>
        <strain evidence="3">SC-2020</strain>
    </source>
</reference>
<evidence type="ECO:0000313" key="4">
    <source>
        <dbReference type="Proteomes" id="UP001164929"/>
    </source>
</evidence>
<name>A0AAD6QQK4_9ROSI</name>
<dbReference type="GO" id="GO:0006325">
    <property type="term" value="P:chromatin organization"/>
    <property type="evidence" value="ECO:0007669"/>
    <property type="project" value="InterPro"/>
</dbReference>
<keyword evidence="4" id="KW-1185">Reference proteome</keyword>
<dbReference type="AlphaFoldDB" id="A0AAD6QQK4"/>
<keyword evidence="2" id="KW-0539">Nucleus</keyword>
<dbReference type="GO" id="GO:0005634">
    <property type="term" value="C:nucleus"/>
    <property type="evidence" value="ECO:0007669"/>
    <property type="project" value="UniProtKB-SubCell"/>
</dbReference>